<gene>
    <name evidence="3" type="ORF">B0J12DRAFT_744646</name>
</gene>
<dbReference type="SUPFAM" id="SSF51735">
    <property type="entry name" value="NAD(P)-binding Rossmann-fold domains"/>
    <property type="match status" value="1"/>
</dbReference>
<sequence length="94" mass="9830">MAGIDFDPDKEIPDLRGKVILITGGTSGLGAESVVQLAKHRPAAIYFTGRNSEAAASILEQAKALGGSEVDVVFLQCDLTSLHSVSKATEQFLG</sequence>
<reference evidence="3 4" key="1">
    <citation type="journal article" date="2021" name="Nat. Commun.">
        <title>Genetic determinants of endophytism in the Arabidopsis root mycobiome.</title>
        <authorList>
            <person name="Mesny F."/>
            <person name="Miyauchi S."/>
            <person name="Thiergart T."/>
            <person name="Pickel B."/>
            <person name="Atanasova L."/>
            <person name="Karlsson M."/>
            <person name="Huettel B."/>
            <person name="Barry K.W."/>
            <person name="Haridas S."/>
            <person name="Chen C."/>
            <person name="Bauer D."/>
            <person name="Andreopoulos W."/>
            <person name="Pangilinan J."/>
            <person name="LaButti K."/>
            <person name="Riley R."/>
            <person name="Lipzen A."/>
            <person name="Clum A."/>
            <person name="Drula E."/>
            <person name="Henrissat B."/>
            <person name="Kohler A."/>
            <person name="Grigoriev I.V."/>
            <person name="Martin F.M."/>
            <person name="Hacquard S."/>
        </authorList>
    </citation>
    <scope>NUCLEOTIDE SEQUENCE [LARGE SCALE GENOMIC DNA]</scope>
    <source>
        <strain evidence="3 4">MPI-SDFR-AT-0080</strain>
    </source>
</reference>
<dbReference type="PANTHER" id="PTHR24320:SF154">
    <property type="entry name" value="OXIDOREDUCTASE, SHORT-CHAIN DEHYDROGENASE_REDUCTASE FAMILY (AFU_ORTHOLOGUE AFUA_2G04560)"/>
    <property type="match status" value="1"/>
</dbReference>
<comment type="similarity">
    <text evidence="1">Belongs to the short-chain dehydrogenases/reductases (SDR) family.</text>
</comment>
<dbReference type="PANTHER" id="PTHR24320">
    <property type="entry name" value="RETINOL DEHYDROGENASE"/>
    <property type="match status" value="1"/>
</dbReference>
<name>A0ABQ8FXQ8_9PEZI</name>
<comment type="caution">
    <text evidence="3">The sequence shown here is derived from an EMBL/GenBank/DDBJ whole genome shotgun (WGS) entry which is preliminary data.</text>
</comment>
<dbReference type="Pfam" id="PF00106">
    <property type="entry name" value="adh_short"/>
    <property type="match status" value="1"/>
</dbReference>
<evidence type="ECO:0000256" key="1">
    <source>
        <dbReference type="ARBA" id="ARBA00006484"/>
    </source>
</evidence>
<evidence type="ECO:0000256" key="2">
    <source>
        <dbReference type="ARBA" id="ARBA00023002"/>
    </source>
</evidence>
<organism evidence="3 4">
    <name type="scientific">Macrophomina phaseolina</name>
    <dbReference type="NCBI Taxonomy" id="35725"/>
    <lineage>
        <taxon>Eukaryota</taxon>
        <taxon>Fungi</taxon>
        <taxon>Dikarya</taxon>
        <taxon>Ascomycota</taxon>
        <taxon>Pezizomycotina</taxon>
        <taxon>Dothideomycetes</taxon>
        <taxon>Dothideomycetes incertae sedis</taxon>
        <taxon>Botryosphaeriales</taxon>
        <taxon>Botryosphaeriaceae</taxon>
        <taxon>Macrophomina</taxon>
    </lineage>
</organism>
<dbReference type="InterPro" id="IPR036291">
    <property type="entry name" value="NAD(P)-bd_dom_sf"/>
</dbReference>
<evidence type="ECO:0000313" key="3">
    <source>
        <dbReference type="EMBL" id="KAH7034015.1"/>
    </source>
</evidence>
<dbReference type="EMBL" id="JAGTJR010000038">
    <property type="protein sequence ID" value="KAH7034015.1"/>
    <property type="molecule type" value="Genomic_DNA"/>
</dbReference>
<dbReference type="Proteomes" id="UP000774617">
    <property type="component" value="Unassembled WGS sequence"/>
</dbReference>
<protein>
    <recommendedName>
        <fullName evidence="5">Short-chain dehydrogenase/reductase SDR</fullName>
    </recommendedName>
</protein>
<dbReference type="InterPro" id="IPR002347">
    <property type="entry name" value="SDR_fam"/>
</dbReference>
<keyword evidence="2" id="KW-0560">Oxidoreductase</keyword>
<proteinExistence type="inferred from homology"/>
<keyword evidence="4" id="KW-1185">Reference proteome</keyword>
<evidence type="ECO:0000313" key="4">
    <source>
        <dbReference type="Proteomes" id="UP000774617"/>
    </source>
</evidence>
<evidence type="ECO:0008006" key="5">
    <source>
        <dbReference type="Google" id="ProtNLM"/>
    </source>
</evidence>
<accession>A0ABQ8FXQ8</accession>
<dbReference type="Gene3D" id="3.40.50.720">
    <property type="entry name" value="NAD(P)-binding Rossmann-like Domain"/>
    <property type="match status" value="1"/>
</dbReference>